<dbReference type="InterPro" id="IPR000595">
    <property type="entry name" value="cNMP-bd_dom"/>
</dbReference>
<dbReference type="PROSITE" id="PS50042">
    <property type="entry name" value="CNMP_BINDING_3"/>
    <property type="match status" value="1"/>
</dbReference>
<gene>
    <name evidence="5" type="ORF">IAA17_06445</name>
</gene>
<dbReference type="InterPro" id="IPR012318">
    <property type="entry name" value="HTH_CRP"/>
</dbReference>
<evidence type="ECO:0000256" key="1">
    <source>
        <dbReference type="ARBA" id="ARBA00023015"/>
    </source>
</evidence>
<dbReference type="InterPro" id="IPR036390">
    <property type="entry name" value="WH_DNA-bd_sf"/>
</dbReference>
<dbReference type="CDD" id="cd00038">
    <property type="entry name" value="CAP_ED"/>
    <property type="match status" value="1"/>
</dbReference>
<dbReference type="SUPFAM" id="SSF51206">
    <property type="entry name" value="cAMP-binding domain-like"/>
    <property type="match status" value="1"/>
</dbReference>
<dbReference type="Proteomes" id="UP000824101">
    <property type="component" value="Unassembled WGS sequence"/>
</dbReference>
<dbReference type="SMART" id="SM00419">
    <property type="entry name" value="HTH_CRP"/>
    <property type="match status" value="1"/>
</dbReference>
<dbReference type="GO" id="GO:0003677">
    <property type="term" value="F:DNA binding"/>
    <property type="evidence" value="ECO:0007669"/>
    <property type="project" value="UniProtKB-KW"/>
</dbReference>
<dbReference type="InterPro" id="IPR014710">
    <property type="entry name" value="RmlC-like_jellyroll"/>
</dbReference>
<dbReference type="InterPro" id="IPR036388">
    <property type="entry name" value="WH-like_DNA-bd_sf"/>
</dbReference>
<comment type="caution">
    <text evidence="5">The sequence shown here is derived from an EMBL/GenBank/DDBJ whole genome shotgun (WGS) entry which is preliminary data.</text>
</comment>
<feature type="domain" description="Cyclic nucleotide-binding" evidence="4">
    <location>
        <begin position="18"/>
        <end position="122"/>
    </location>
</feature>
<dbReference type="Gene3D" id="1.10.10.10">
    <property type="entry name" value="Winged helix-like DNA-binding domain superfamily/Winged helix DNA-binding domain"/>
    <property type="match status" value="1"/>
</dbReference>
<dbReference type="Pfam" id="PF13545">
    <property type="entry name" value="HTH_Crp_2"/>
    <property type="match status" value="1"/>
</dbReference>
<organism evidence="5 6">
    <name type="scientific">Candidatus Lachnoclostridium stercorigallinarum</name>
    <dbReference type="NCBI Taxonomy" id="2838634"/>
    <lineage>
        <taxon>Bacteria</taxon>
        <taxon>Bacillati</taxon>
        <taxon>Bacillota</taxon>
        <taxon>Clostridia</taxon>
        <taxon>Lachnospirales</taxon>
        <taxon>Lachnospiraceae</taxon>
    </lineage>
</organism>
<dbReference type="GO" id="GO:0006355">
    <property type="term" value="P:regulation of DNA-templated transcription"/>
    <property type="evidence" value="ECO:0007669"/>
    <property type="project" value="InterPro"/>
</dbReference>
<dbReference type="AlphaFoldDB" id="A0A9D2GIM2"/>
<keyword evidence="3" id="KW-0804">Transcription</keyword>
<protein>
    <submittedName>
        <fullName evidence="5">Crp/Fnr family transcriptional regulator</fullName>
    </submittedName>
</protein>
<dbReference type="EMBL" id="DXBC01000100">
    <property type="protein sequence ID" value="HIZ79411.1"/>
    <property type="molecule type" value="Genomic_DNA"/>
</dbReference>
<keyword evidence="2" id="KW-0238">DNA-binding</keyword>
<evidence type="ECO:0000256" key="2">
    <source>
        <dbReference type="ARBA" id="ARBA00023125"/>
    </source>
</evidence>
<evidence type="ECO:0000256" key="3">
    <source>
        <dbReference type="ARBA" id="ARBA00023163"/>
    </source>
</evidence>
<reference evidence="5" key="2">
    <citation type="submission" date="2021-04" db="EMBL/GenBank/DDBJ databases">
        <authorList>
            <person name="Gilroy R."/>
        </authorList>
    </citation>
    <scope>NUCLEOTIDE SEQUENCE</scope>
    <source>
        <strain evidence="5">ChiBcec1-1093</strain>
    </source>
</reference>
<proteinExistence type="predicted"/>
<name>A0A9D2GIM2_9FIRM</name>
<dbReference type="Gene3D" id="2.60.120.10">
    <property type="entry name" value="Jelly Rolls"/>
    <property type="match status" value="1"/>
</dbReference>
<evidence type="ECO:0000313" key="6">
    <source>
        <dbReference type="Proteomes" id="UP000824101"/>
    </source>
</evidence>
<accession>A0A9D2GIM2</accession>
<reference evidence="5" key="1">
    <citation type="journal article" date="2021" name="PeerJ">
        <title>Extensive microbial diversity within the chicken gut microbiome revealed by metagenomics and culture.</title>
        <authorList>
            <person name="Gilroy R."/>
            <person name="Ravi A."/>
            <person name="Getino M."/>
            <person name="Pursley I."/>
            <person name="Horton D.L."/>
            <person name="Alikhan N.F."/>
            <person name="Baker D."/>
            <person name="Gharbi K."/>
            <person name="Hall N."/>
            <person name="Watson M."/>
            <person name="Adriaenssens E.M."/>
            <person name="Foster-Nyarko E."/>
            <person name="Jarju S."/>
            <person name="Secka A."/>
            <person name="Antonio M."/>
            <person name="Oren A."/>
            <person name="Chaudhuri R.R."/>
            <person name="La Ragione R."/>
            <person name="Hildebrand F."/>
            <person name="Pallen M.J."/>
        </authorList>
    </citation>
    <scope>NUCLEOTIDE SEQUENCE</scope>
    <source>
        <strain evidence="5">ChiBcec1-1093</strain>
    </source>
</reference>
<evidence type="ECO:0000313" key="5">
    <source>
        <dbReference type="EMBL" id="HIZ79411.1"/>
    </source>
</evidence>
<dbReference type="InterPro" id="IPR018490">
    <property type="entry name" value="cNMP-bd_dom_sf"/>
</dbReference>
<evidence type="ECO:0000259" key="4">
    <source>
        <dbReference type="PROSITE" id="PS50042"/>
    </source>
</evidence>
<sequence length="235" mass="27116">MKKHEFSARYEETAHREFFRHFFSRIPEELLPYLYIKKFSYGEPMILSAERSKAVYFLMRGRVHAIDDRVQSLPYVFAELFPVEILGDYELFADLDGSYATITAAEFCECIAMPSSVYLKWISGDAKALLYRLRLLIKQMGDQSAAGRRFLFMDYSARCASQVLQYAVPEGELFVMRMTREQLAAKLGCSLRTCHRVVEGLEKEGLICLRKGKIAVDGGQRERLKQYLEEKISGL</sequence>
<dbReference type="SUPFAM" id="SSF46785">
    <property type="entry name" value="Winged helix' DNA-binding domain"/>
    <property type="match status" value="1"/>
</dbReference>
<keyword evidence="1" id="KW-0805">Transcription regulation</keyword>